<sequence length="300" mass="33804">MRRQTPIAHLLYNHLYPKPAASDPSSFSAHLARNLVPEVRIEVATFYGDLNTTESRYPGLNYCYPPHRMRLGRFKHHRKLFDAFDALGLTYNEIQDFCCWEGTKWARERYEKDEGEKVEDTTGNEIRPWVDPRESGAADVRRQSITRKTDISVIVEDAGPATGSRHMQQQQQQQQQTHQPILEDDEDESMQDDEQHGVEDSPEVEAAYNQHVAEVIQRADSSIHRRIMQHWGQGLSLPPDVEAYLKEQSEAGMLSARDLQGFLAHTRRLSHATSFTAAAAAAAANGARANAAAVTERAAA</sequence>
<reference evidence="2" key="1">
    <citation type="journal article" date="2020" name="Stud. Mycol.">
        <title>101 Dothideomycetes genomes: a test case for predicting lifestyles and emergence of pathogens.</title>
        <authorList>
            <person name="Haridas S."/>
            <person name="Albert R."/>
            <person name="Binder M."/>
            <person name="Bloem J."/>
            <person name="Labutti K."/>
            <person name="Salamov A."/>
            <person name="Andreopoulos B."/>
            <person name="Baker S."/>
            <person name="Barry K."/>
            <person name="Bills G."/>
            <person name="Bluhm B."/>
            <person name="Cannon C."/>
            <person name="Castanera R."/>
            <person name="Culley D."/>
            <person name="Daum C."/>
            <person name="Ezra D."/>
            <person name="Gonzalez J."/>
            <person name="Henrissat B."/>
            <person name="Kuo A."/>
            <person name="Liang C."/>
            <person name="Lipzen A."/>
            <person name="Lutzoni F."/>
            <person name="Magnuson J."/>
            <person name="Mondo S."/>
            <person name="Nolan M."/>
            <person name="Ohm R."/>
            <person name="Pangilinan J."/>
            <person name="Park H.-J."/>
            <person name="Ramirez L."/>
            <person name="Alfaro M."/>
            <person name="Sun H."/>
            <person name="Tritt A."/>
            <person name="Yoshinaga Y."/>
            <person name="Zwiers L.-H."/>
            <person name="Turgeon B."/>
            <person name="Goodwin S."/>
            <person name="Spatafora J."/>
            <person name="Crous P."/>
            <person name="Grigoriev I."/>
        </authorList>
    </citation>
    <scope>NUCLEOTIDE SEQUENCE</scope>
    <source>
        <strain evidence="2">CBS 116435</strain>
    </source>
</reference>
<comment type="caution">
    <text evidence="2">The sequence shown here is derived from an EMBL/GenBank/DDBJ whole genome shotgun (WGS) entry which is preliminary data.</text>
</comment>
<dbReference type="OrthoDB" id="4106209at2759"/>
<feature type="region of interest" description="Disordered" evidence="1">
    <location>
        <begin position="161"/>
        <end position="202"/>
    </location>
</feature>
<evidence type="ECO:0000313" key="3">
    <source>
        <dbReference type="Proteomes" id="UP000799441"/>
    </source>
</evidence>
<name>A0A9P4Q3B2_9PEZI</name>
<accession>A0A9P4Q3B2</accession>
<feature type="compositionally biased region" description="Acidic residues" evidence="1">
    <location>
        <begin position="182"/>
        <end position="192"/>
    </location>
</feature>
<dbReference type="Proteomes" id="UP000799441">
    <property type="component" value="Unassembled WGS sequence"/>
</dbReference>
<feature type="region of interest" description="Disordered" evidence="1">
    <location>
        <begin position="113"/>
        <end position="143"/>
    </location>
</feature>
<protein>
    <submittedName>
        <fullName evidence="2">Uncharacterized protein</fullName>
    </submittedName>
</protein>
<evidence type="ECO:0000313" key="2">
    <source>
        <dbReference type="EMBL" id="KAF2718720.1"/>
    </source>
</evidence>
<evidence type="ECO:0000256" key="1">
    <source>
        <dbReference type="SAM" id="MobiDB-lite"/>
    </source>
</evidence>
<feature type="compositionally biased region" description="Basic and acidic residues" evidence="1">
    <location>
        <begin position="128"/>
        <end position="143"/>
    </location>
</feature>
<keyword evidence="3" id="KW-1185">Reference proteome</keyword>
<dbReference type="AlphaFoldDB" id="A0A9P4Q3B2"/>
<proteinExistence type="predicted"/>
<gene>
    <name evidence="2" type="ORF">K431DRAFT_305859</name>
</gene>
<dbReference type="EMBL" id="MU003821">
    <property type="protein sequence ID" value="KAF2718720.1"/>
    <property type="molecule type" value="Genomic_DNA"/>
</dbReference>
<organism evidence="2 3">
    <name type="scientific">Polychaeton citri CBS 116435</name>
    <dbReference type="NCBI Taxonomy" id="1314669"/>
    <lineage>
        <taxon>Eukaryota</taxon>
        <taxon>Fungi</taxon>
        <taxon>Dikarya</taxon>
        <taxon>Ascomycota</taxon>
        <taxon>Pezizomycotina</taxon>
        <taxon>Dothideomycetes</taxon>
        <taxon>Dothideomycetidae</taxon>
        <taxon>Capnodiales</taxon>
        <taxon>Capnodiaceae</taxon>
        <taxon>Polychaeton</taxon>
    </lineage>
</organism>